<gene>
    <name evidence="3" type="ORF">BDU57DRAFT_80040</name>
</gene>
<dbReference type="InterPro" id="IPR036396">
    <property type="entry name" value="Cyt_P450_sf"/>
</dbReference>
<evidence type="ECO:0000256" key="2">
    <source>
        <dbReference type="SAM" id="Phobius"/>
    </source>
</evidence>
<dbReference type="Proteomes" id="UP000800096">
    <property type="component" value="Unassembled WGS sequence"/>
</dbReference>
<dbReference type="AlphaFoldDB" id="A0A6A5Q8Z6"/>
<dbReference type="InterPro" id="IPR050121">
    <property type="entry name" value="Cytochrome_P450_monoxygenase"/>
</dbReference>
<organism evidence="3 4">
    <name type="scientific">Ampelomyces quisqualis</name>
    <name type="common">Powdery mildew agent</name>
    <dbReference type="NCBI Taxonomy" id="50730"/>
    <lineage>
        <taxon>Eukaryota</taxon>
        <taxon>Fungi</taxon>
        <taxon>Dikarya</taxon>
        <taxon>Ascomycota</taxon>
        <taxon>Pezizomycotina</taxon>
        <taxon>Dothideomycetes</taxon>
        <taxon>Pleosporomycetidae</taxon>
        <taxon>Pleosporales</taxon>
        <taxon>Pleosporineae</taxon>
        <taxon>Phaeosphaeriaceae</taxon>
        <taxon>Ampelomyces</taxon>
    </lineage>
</organism>
<keyword evidence="1" id="KW-0479">Metal-binding</keyword>
<keyword evidence="2" id="KW-0812">Transmembrane</keyword>
<feature type="binding site" description="axial binding residue" evidence="1">
    <location>
        <position position="480"/>
    </location>
    <ligand>
        <name>heme</name>
        <dbReference type="ChEBI" id="CHEBI:30413"/>
    </ligand>
    <ligandPart>
        <name>Fe</name>
        <dbReference type="ChEBI" id="CHEBI:18248"/>
    </ligandPart>
</feature>
<dbReference type="InterPro" id="IPR001128">
    <property type="entry name" value="Cyt_P450"/>
</dbReference>
<evidence type="ECO:0000313" key="3">
    <source>
        <dbReference type="EMBL" id="KAF1912131.1"/>
    </source>
</evidence>
<sequence>MAIPKRALLLSSAGITFFCSRYAPNVAAFPRSYLWNIATLFLIQVFAQYGWQIIVYPLFLSPLRHLPQPPNAHPLLGHFRTIFKDPSGEPQREWVDTVPNDGVLYYRWLFNEPRVLVTNPKAIGEVLVQRNYEFIKPERLRKGLGRLLGVGILLAEGDEHKRQRKLLMPAFAFRHVKDLYPIFWNKAREMTSQMSAAIKGNPEASSVIEIREWASRATLDIIGLAGMGQDFDSLLNPDNELNQTYKTIFSSNRGAQLVQLFLGMLPHWLAVALPLKQNDEIGKAISTIKGTARKLIADKREKLVKGKAKEVDILSVAMESGGFTDEDLVNQLMTFLAAGHETTASAMSWAVYFLCKYPDTQARLREEVRAQLDLVGEISSSEIDRLPYLNAFLNETIRIFPPVPLTLREAAHDTTIQGHFIPARTTVIICPWAVNTSEQLWGPDAKEFRPERWLGAGRANTGGAESNYAITTFLHGPRSCIGKQFAMAEFACLVAALVGKFEMEFENGDWELKIQGGITARPKGGLNVRLRDVEEQKEKV</sequence>
<dbReference type="GO" id="GO:0004497">
    <property type="term" value="F:monooxygenase activity"/>
    <property type="evidence" value="ECO:0007669"/>
    <property type="project" value="InterPro"/>
</dbReference>
<dbReference type="GO" id="GO:0005506">
    <property type="term" value="F:iron ion binding"/>
    <property type="evidence" value="ECO:0007669"/>
    <property type="project" value="InterPro"/>
</dbReference>
<dbReference type="OrthoDB" id="1470350at2759"/>
<dbReference type="CDD" id="cd11069">
    <property type="entry name" value="CYP_FUM15-like"/>
    <property type="match status" value="1"/>
</dbReference>
<feature type="transmembrane region" description="Helical" evidence="2">
    <location>
        <begin position="38"/>
        <end position="59"/>
    </location>
</feature>
<keyword evidence="2" id="KW-1133">Transmembrane helix</keyword>
<keyword evidence="1" id="KW-0349">Heme</keyword>
<accession>A0A6A5Q8Z6</accession>
<evidence type="ECO:0000313" key="4">
    <source>
        <dbReference type="Proteomes" id="UP000800096"/>
    </source>
</evidence>
<keyword evidence="4" id="KW-1185">Reference proteome</keyword>
<dbReference type="FunFam" id="1.10.630.10:FF:000051">
    <property type="entry name" value="Cytochrome P450 monooxygenase (Fum15)"/>
    <property type="match status" value="1"/>
</dbReference>
<dbReference type="PANTHER" id="PTHR24305">
    <property type="entry name" value="CYTOCHROME P450"/>
    <property type="match status" value="1"/>
</dbReference>
<protein>
    <submittedName>
        <fullName evidence="3">Cytochrome P450</fullName>
    </submittedName>
</protein>
<dbReference type="Pfam" id="PF00067">
    <property type="entry name" value="p450"/>
    <property type="match status" value="1"/>
</dbReference>
<name>A0A6A5Q8Z6_AMPQU</name>
<dbReference type="PRINTS" id="PR00385">
    <property type="entry name" value="P450"/>
</dbReference>
<dbReference type="SUPFAM" id="SSF48264">
    <property type="entry name" value="Cytochrome P450"/>
    <property type="match status" value="1"/>
</dbReference>
<comment type="cofactor">
    <cofactor evidence="1">
        <name>heme</name>
        <dbReference type="ChEBI" id="CHEBI:30413"/>
    </cofactor>
</comment>
<dbReference type="GO" id="GO:0016705">
    <property type="term" value="F:oxidoreductase activity, acting on paired donors, with incorporation or reduction of molecular oxygen"/>
    <property type="evidence" value="ECO:0007669"/>
    <property type="project" value="InterPro"/>
</dbReference>
<reference evidence="3" key="1">
    <citation type="journal article" date="2020" name="Stud. Mycol.">
        <title>101 Dothideomycetes genomes: a test case for predicting lifestyles and emergence of pathogens.</title>
        <authorList>
            <person name="Haridas S."/>
            <person name="Albert R."/>
            <person name="Binder M."/>
            <person name="Bloem J."/>
            <person name="Labutti K."/>
            <person name="Salamov A."/>
            <person name="Andreopoulos B."/>
            <person name="Baker S."/>
            <person name="Barry K."/>
            <person name="Bills G."/>
            <person name="Bluhm B."/>
            <person name="Cannon C."/>
            <person name="Castanera R."/>
            <person name="Culley D."/>
            <person name="Daum C."/>
            <person name="Ezra D."/>
            <person name="Gonzalez J."/>
            <person name="Henrissat B."/>
            <person name="Kuo A."/>
            <person name="Liang C."/>
            <person name="Lipzen A."/>
            <person name="Lutzoni F."/>
            <person name="Magnuson J."/>
            <person name="Mondo S."/>
            <person name="Nolan M."/>
            <person name="Ohm R."/>
            <person name="Pangilinan J."/>
            <person name="Park H.-J."/>
            <person name="Ramirez L."/>
            <person name="Alfaro M."/>
            <person name="Sun H."/>
            <person name="Tritt A."/>
            <person name="Yoshinaga Y."/>
            <person name="Zwiers L.-H."/>
            <person name="Turgeon B."/>
            <person name="Goodwin S."/>
            <person name="Spatafora J."/>
            <person name="Crous P."/>
            <person name="Grigoriev I."/>
        </authorList>
    </citation>
    <scope>NUCLEOTIDE SEQUENCE</scope>
    <source>
        <strain evidence="3">HMLAC05119</strain>
    </source>
</reference>
<dbReference type="EMBL" id="ML979141">
    <property type="protein sequence ID" value="KAF1912131.1"/>
    <property type="molecule type" value="Genomic_DNA"/>
</dbReference>
<dbReference type="Gene3D" id="1.10.630.10">
    <property type="entry name" value="Cytochrome P450"/>
    <property type="match status" value="1"/>
</dbReference>
<dbReference type="GO" id="GO:0020037">
    <property type="term" value="F:heme binding"/>
    <property type="evidence" value="ECO:0007669"/>
    <property type="project" value="InterPro"/>
</dbReference>
<dbReference type="InterPro" id="IPR002401">
    <property type="entry name" value="Cyt_P450_E_grp-I"/>
</dbReference>
<dbReference type="PANTHER" id="PTHR24305:SF227">
    <property type="entry name" value="P450, PUTATIVE (EUROFUNG)-RELATED"/>
    <property type="match status" value="1"/>
</dbReference>
<keyword evidence="2" id="KW-0472">Membrane</keyword>
<proteinExistence type="predicted"/>
<evidence type="ECO:0000256" key="1">
    <source>
        <dbReference type="PIRSR" id="PIRSR602401-1"/>
    </source>
</evidence>
<keyword evidence="1" id="KW-0408">Iron</keyword>
<dbReference type="PRINTS" id="PR00463">
    <property type="entry name" value="EP450I"/>
</dbReference>